<evidence type="ECO:0000313" key="3">
    <source>
        <dbReference type="Proteomes" id="UP000219271"/>
    </source>
</evidence>
<reference evidence="3" key="1">
    <citation type="submission" date="2017-09" db="EMBL/GenBank/DDBJ databases">
        <authorList>
            <person name="Varghese N."/>
            <person name="Submissions S."/>
        </authorList>
    </citation>
    <scope>NUCLEOTIDE SEQUENCE [LARGE SCALE GENOMIC DNA]</scope>
    <source>
        <strain evidence="3">JKS000234</strain>
    </source>
</reference>
<keyword evidence="3" id="KW-1185">Reference proteome</keyword>
<evidence type="ECO:0000256" key="1">
    <source>
        <dbReference type="SAM" id="Phobius"/>
    </source>
</evidence>
<dbReference type="Proteomes" id="UP000219271">
    <property type="component" value="Unassembled WGS sequence"/>
</dbReference>
<sequence>MHPQTLFLTGFCVKNQQLDWGLILLFYFTVKVFMMTGATRFWPKSTVKVLQCW</sequence>
<keyword evidence="1" id="KW-0472">Membrane</keyword>
<accession>A0A286BTD4</accession>
<gene>
    <name evidence="2" type="ORF">SAMN06273570_1734</name>
</gene>
<proteinExistence type="predicted"/>
<protein>
    <submittedName>
        <fullName evidence="2">Uncharacterized protein</fullName>
    </submittedName>
</protein>
<dbReference type="AlphaFoldDB" id="A0A286BTD4"/>
<feature type="transmembrane region" description="Helical" evidence="1">
    <location>
        <begin position="20"/>
        <end position="38"/>
    </location>
</feature>
<organism evidence="2 3">
    <name type="scientific">Candidatus Pantoea floridensis</name>
    <dbReference type="NCBI Taxonomy" id="1938870"/>
    <lineage>
        <taxon>Bacteria</taxon>
        <taxon>Pseudomonadati</taxon>
        <taxon>Pseudomonadota</taxon>
        <taxon>Gammaproteobacteria</taxon>
        <taxon>Enterobacterales</taxon>
        <taxon>Erwiniaceae</taxon>
        <taxon>Pantoea</taxon>
    </lineage>
</organism>
<keyword evidence="1" id="KW-1133">Transmembrane helix</keyword>
<dbReference type="EMBL" id="OCMY01000001">
    <property type="protein sequence ID" value="SOD37381.1"/>
    <property type="molecule type" value="Genomic_DNA"/>
</dbReference>
<name>A0A286BTD4_9GAMM</name>
<evidence type="ECO:0000313" key="2">
    <source>
        <dbReference type="EMBL" id="SOD37381.1"/>
    </source>
</evidence>
<keyword evidence="1" id="KW-0812">Transmembrane</keyword>